<protein>
    <submittedName>
        <fullName evidence="5">Amylovoran biosynthesis glycosyltransferase AmsE</fullName>
        <ecNumber evidence="5">2.-.-.-</ecNumber>
    </submittedName>
</protein>
<sequence>MIPFSVLMSLYIREEAEFLRQCLDSLLRQTIQANEIVLVFDGPIIAELQHVVEAYQSKLPIKVIPLPQNVGLGKALNEGLKHCSHDWVFRMDTDDICVPDRFERQVKFIQKNQDIVILGGSILEFNQIPYDLNAVKDAPETHQEVLEYSKRRCPFNHMTVAYRRDVITSLGGYQHHLFMEDYNLWLRVIGAAYPVANIPDILVYARIGNGMHQRRRGWQYMKSEKQLLDLKLKLKIQSPLSAYILFLVRAGIRMMPSTLLVNFYSTFLRKTK</sequence>
<dbReference type="InterPro" id="IPR001173">
    <property type="entry name" value="Glyco_trans_2-like"/>
</dbReference>
<evidence type="ECO:0000259" key="4">
    <source>
        <dbReference type="Pfam" id="PF00535"/>
    </source>
</evidence>
<keyword evidence="3 5" id="KW-0808">Transferase</keyword>
<comment type="similarity">
    <text evidence="1">Belongs to the glycosyltransferase 2 family.</text>
</comment>
<dbReference type="InterPro" id="IPR050834">
    <property type="entry name" value="Glycosyltransf_2"/>
</dbReference>
<dbReference type="STRING" id="1032488.HMPREF9371_1005"/>
<name>G4CHB6_9NEIS</name>
<dbReference type="PANTHER" id="PTHR43685">
    <property type="entry name" value="GLYCOSYLTRANSFERASE"/>
    <property type="match status" value="1"/>
</dbReference>
<feature type="domain" description="Glycosyltransferase 2-like" evidence="4">
    <location>
        <begin position="5"/>
        <end position="120"/>
    </location>
</feature>
<dbReference type="CDD" id="cd04195">
    <property type="entry name" value="GT2_AmsE_like"/>
    <property type="match status" value="1"/>
</dbReference>
<dbReference type="GO" id="GO:0016757">
    <property type="term" value="F:glycosyltransferase activity"/>
    <property type="evidence" value="ECO:0007669"/>
    <property type="project" value="UniProtKB-KW"/>
</dbReference>
<dbReference type="InterPro" id="IPR029044">
    <property type="entry name" value="Nucleotide-diphossugar_trans"/>
</dbReference>
<dbReference type="EMBL" id="AGAY01000035">
    <property type="protein sequence ID" value="EGY52774.1"/>
    <property type="molecule type" value="Genomic_DNA"/>
</dbReference>
<dbReference type="HOGENOM" id="CLU_025996_0_9_4"/>
<dbReference type="Proteomes" id="UP000003019">
    <property type="component" value="Unassembled WGS sequence"/>
</dbReference>
<evidence type="ECO:0000256" key="2">
    <source>
        <dbReference type="ARBA" id="ARBA00022676"/>
    </source>
</evidence>
<gene>
    <name evidence="5" type="primary">lsgF</name>
    <name evidence="5" type="ORF">HMPREF9371_1005</name>
</gene>
<organism evidence="5 6">
    <name type="scientific">Neisseria shayeganii 871</name>
    <dbReference type="NCBI Taxonomy" id="1032488"/>
    <lineage>
        <taxon>Bacteria</taxon>
        <taxon>Pseudomonadati</taxon>
        <taxon>Pseudomonadota</taxon>
        <taxon>Betaproteobacteria</taxon>
        <taxon>Neisseriales</taxon>
        <taxon>Neisseriaceae</taxon>
        <taxon>Neisseria</taxon>
    </lineage>
</organism>
<dbReference type="PATRIC" id="fig|1032488.3.peg.941"/>
<dbReference type="SUPFAM" id="SSF53448">
    <property type="entry name" value="Nucleotide-diphospho-sugar transferases"/>
    <property type="match status" value="1"/>
</dbReference>
<dbReference type="RefSeq" id="WP_009118699.1">
    <property type="nucleotide sequence ID" value="NZ_JH164926.1"/>
</dbReference>
<dbReference type="EC" id="2.-.-.-" evidence="5"/>
<reference evidence="5 6" key="1">
    <citation type="submission" date="2011-05" db="EMBL/GenBank/DDBJ databases">
        <authorList>
            <person name="Muzny D."/>
            <person name="Qin X."/>
            <person name="Deng J."/>
            <person name="Jiang H."/>
            <person name="Liu Y."/>
            <person name="Qu J."/>
            <person name="Song X.-Z."/>
            <person name="Zhang L."/>
            <person name="Thornton R."/>
            <person name="Coyle M."/>
            <person name="Francisco L."/>
            <person name="Jackson L."/>
            <person name="Javaid M."/>
            <person name="Korchina V."/>
            <person name="Kovar C."/>
            <person name="Mata R."/>
            <person name="Mathew T."/>
            <person name="Ngo R."/>
            <person name="Nguyen L."/>
            <person name="Nguyen N."/>
            <person name="Okwuonu G."/>
            <person name="Ongeri F."/>
            <person name="Pham C."/>
            <person name="Simmons D."/>
            <person name="Wilczek-Boney K."/>
            <person name="Hale W."/>
            <person name="Jakkamsetti A."/>
            <person name="Pham P."/>
            <person name="Ruth R."/>
            <person name="San Lucas F."/>
            <person name="Warren J."/>
            <person name="Zhang J."/>
            <person name="Zhao Z."/>
            <person name="Zhou C."/>
            <person name="Zhu D."/>
            <person name="Lee S."/>
            <person name="Bess C."/>
            <person name="Blankenburg K."/>
            <person name="Forbes L."/>
            <person name="Fu Q."/>
            <person name="Gubbala S."/>
            <person name="Hirani K."/>
            <person name="Jayaseelan J.C."/>
            <person name="Lara F."/>
            <person name="Munidasa M."/>
            <person name="Palculict T."/>
            <person name="Patil S."/>
            <person name="Pu L.-L."/>
            <person name="Saada N."/>
            <person name="Tang L."/>
            <person name="Weissenberger G."/>
            <person name="Zhu Y."/>
            <person name="Hemphill L."/>
            <person name="Shang Y."/>
            <person name="Youmans B."/>
            <person name="Ayvaz T."/>
            <person name="Ross M."/>
            <person name="Santibanez J."/>
            <person name="Aqrawi P."/>
            <person name="Gross S."/>
            <person name="Joshi V."/>
            <person name="Fowler G."/>
            <person name="Nazareth L."/>
            <person name="Reid J."/>
            <person name="Worley K."/>
            <person name="Petrosino J."/>
            <person name="Highlander S."/>
            <person name="Gibbs R."/>
        </authorList>
    </citation>
    <scope>NUCLEOTIDE SEQUENCE [LARGE SCALE GENOMIC DNA]</scope>
    <source>
        <strain evidence="5 6">871</strain>
    </source>
</reference>
<accession>G4CHB6</accession>
<comment type="caution">
    <text evidence="5">The sequence shown here is derived from an EMBL/GenBank/DDBJ whole genome shotgun (WGS) entry which is preliminary data.</text>
</comment>
<evidence type="ECO:0000313" key="5">
    <source>
        <dbReference type="EMBL" id="EGY52774.1"/>
    </source>
</evidence>
<dbReference type="Gene3D" id="3.90.550.10">
    <property type="entry name" value="Spore Coat Polysaccharide Biosynthesis Protein SpsA, Chain A"/>
    <property type="match status" value="1"/>
</dbReference>
<dbReference type="OrthoDB" id="8553932at2"/>
<dbReference type="PANTHER" id="PTHR43685:SF5">
    <property type="entry name" value="GLYCOSYLTRANSFERASE EPSE-RELATED"/>
    <property type="match status" value="1"/>
</dbReference>
<keyword evidence="6" id="KW-1185">Reference proteome</keyword>
<dbReference type="AlphaFoldDB" id="G4CHB6"/>
<keyword evidence="2" id="KW-0328">Glycosyltransferase</keyword>
<evidence type="ECO:0000256" key="1">
    <source>
        <dbReference type="ARBA" id="ARBA00006739"/>
    </source>
</evidence>
<proteinExistence type="inferred from homology"/>
<evidence type="ECO:0000313" key="6">
    <source>
        <dbReference type="Proteomes" id="UP000003019"/>
    </source>
</evidence>
<dbReference type="Pfam" id="PF00535">
    <property type="entry name" value="Glycos_transf_2"/>
    <property type="match status" value="1"/>
</dbReference>
<evidence type="ECO:0000256" key="3">
    <source>
        <dbReference type="ARBA" id="ARBA00022679"/>
    </source>
</evidence>